<dbReference type="InterPro" id="IPR058415">
    <property type="entry name" value="DUF8102"/>
</dbReference>
<feature type="domain" description="Domain of unknown function" evidence="2">
    <location>
        <begin position="12"/>
        <end position="112"/>
    </location>
</feature>
<geneLocation type="plasmid" evidence="4">
    <name>pcba1112-01</name>
</geneLocation>
<evidence type="ECO:0000313" key="3">
    <source>
        <dbReference type="EMBL" id="AXG08471.1"/>
    </source>
</evidence>
<evidence type="ECO:0000313" key="4">
    <source>
        <dbReference type="Proteomes" id="UP000252985"/>
    </source>
</evidence>
<evidence type="ECO:0000256" key="1">
    <source>
        <dbReference type="SAM" id="MobiDB-lite"/>
    </source>
</evidence>
<sequence length="219" mass="24672">MTEHSTAPSGLLTPTERERLHDSETSQKKRNELRERACDRLETTLEDIRVLYPTLRDSDIESVFTEGEDRDLADIRVATQDALALFVHGMLHNGDDLEWRLSEAIRNATLDYGEDVSVELEIRRGPFPTVERCLQRFDREGMTPENLALFDRLLFCSEADPGQLAAAAESLGIEATPDMVQGELERTTFERLPQTAIVSVDVEPDLDCDPAANQESPDR</sequence>
<evidence type="ECO:0000259" key="2">
    <source>
        <dbReference type="Pfam" id="PF26404"/>
    </source>
</evidence>
<dbReference type="KEGG" id="haq:DU484_00655"/>
<dbReference type="AlphaFoldDB" id="A0A345E8E9"/>
<keyword evidence="3" id="KW-0614">Plasmid</keyword>
<name>A0A345E8E9_9EURY</name>
<dbReference type="Proteomes" id="UP000252985">
    <property type="component" value="Plasmid pCBA1112-01"/>
</dbReference>
<gene>
    <name evidence="3" type="ORF">DU484_00655</name>
</gene>
<dbReference type="Pfam" id="PF26404">
    <property type="entry name" value="DUF8102"/>
    <property type="match status" value="1"/>
</dbReference>
<feature type="region of interest" description="Disordered" evidence="1">
    <location>
        <begin position="1"/>
        <end position="32"/>
    </location>
</feature>
<reference evidence="3 4" key="1">
    <citation type="submission" date="2018-07" db="EMBL/GenBank/DDBJ databases">
        <title>Genome sequences of Haloplanus sp. CBA1112.</title>
        <authorList>
            <person name="Kim Y.B."/>
            <person name="Roh S.W."/>
        </authorList>
    </citation>
    <scope>NUCLEOTIDE SEQUENCE [LARGE SCALE GENOMIC DNA]</scope>
    <source>
        <strain evidence="3 4">CBA1112</strain>
        <plasmid evidence="4">pcba1112-01</plasmid>
    </source>
</reference>
<feature type="compositionally biased region" description="Basic and acidic residues" evidence="1">
    <location>
        <begin position="15"/>
        <end position="32"/>
    </location>
</feature>
<organism evidence="3 4">
    <name type="scientific">Haloplanus rubicundus</name>
    <dbReference type="NCBI Taxonomy" id="1547898"/>
    <lineage>
        <taxon>Archaea</taxon>
        <taxon>Methanobacteriati</taxon>
        <taxon>Methanobacteriota</taxon>
        <taxon>Stenosarchaea group</taxon>
        <taxon>Halobacteria</taxon>
        <taxon>Halobacteriales</taxon>
        <taxon>Haloferacaceae</taxon>
        <taxon>Haloplanus</taxon>
    </lineage>
</organism>
<dbReference type="EMBL" id="CP031147">
    <property type="protein sequence ID" value="AXG08471.1"/>
    <property type="molecule type" value="Genomic_DNA"/>
</dbReference>
<proteinExistence type="predicted"/>
<protein>
    <recommendedName>
        <fullName evidence="2">Domain of unknown function domain-containing protein</fullName>
    </recommendedName>
</protein>
<accession>A0A345E8E9</accession>